<accession>A0ABW0EX27</accession>
<organism evidence="3 4">
    <name type="scientific">Actinokineospora guangxiensis</name>
    <dbReference type="NCBI Taxonomy" id="1490288"/>
    <lineage>
        <taxon>Bacteria</taxon>
        <taxon>Bacillati</taxon>
        <taxon>Actinomycetota</taxon>
        <taxon>Actinomycetes</taxon>
        <taxon>Pseudonocardiales</taxon>
        <taxon>Pseudonocardiaceae</taxon>
        <taxon>Actinokineospora</taxon>
    </lineage>
</organism>
<dbReference type="Gene3D" id="3.30.470.20">
    <property type="entry name" value="ATP-grasp fold, B domain"/>
    <property type="match status" value="1"/>
</dbReference>
<evidence type="ECO:0000256" key="1">
    <source>
        <dbReference type="PROSITE-ProRule" id="PRU00409"/>
    </source>
</evidence>
<gene>
    <name evidence="3" type="ORF">ACFPM7_23950</name>
</gene>
<sequence>MSTLIIGNSFNDYLVGDLGRFDPLERRIGGNISLRLAWLAEPGDVVVLPQEPDRAFVDYMMGLKGVPADSVTIAVPPAGSFGTDVITSDRLTDDAFRRHLSGLVSTNGVDQVVPYVFDSTIATLCRDWGLAETCPAFPFLAGGGADMLNSKSVFRALSLGVGAPVPEGLVTDSPSRAAAFVGALLADGGSVIVKQDFHQGGHGNEILTSDAATTQIGAISMITLGSDDLGGVEALLRRRWPAYSNDGTAKVVLERYLPNSVPIGAEVEIGERAITVRHTGEMRMTPIFDGVVLPGLEMTTAQCDLFRSAVLALCVAVQAIGYRGLINIDGIIDGGGRVLLTEYNGRLGGTTHLHWLGVSLVGPDYAERAVFVSNNDWKVPSFGAAMDVLESSGLAYDRDKRSGVVITCDHTALSGAVEYCVIGNDHADAHAVEKELKGLL</sequence>
<dbReference type="Pfam" id="PF18105">
    <property type="entry name" value="PGM1_C"/>
    <property type="match status" value="1"/>
</dbReference>
<reference evidence="4" key="1">
    <citation type="journal article" date="2019" name="Int. J. Syst. Evol. Microbiol.">
        <title>The Global Catalogue of Microorganisms (GCM) 10K type strain sequencing project: providing services to taxonomists for standard genome sequencing and annotation.</title>
        <authorList>
            <consortium name="The Broad Institute Genomics Platform"/>
            <consortium name="The Broad Institute Genome Sequencing Center for Infectious Disease"/>
            <person name="Wu L."/>
            <person name="Ma J."/>
        </authorList>
    </citation>
    <scope>NUCLEOTIDE SEQUENCE [LARGE SCALE GENOMIC DNA]</scope>
    <source>
        <strain evidence="4">CCUG 59778</strain>
    </source>
</reference>
<protein>
    <submittedName>
        <fullName evidence="3">Peptide ligase PGM1-related protein</fullName>
    </submittedName>
</protein>
<dbReference type="InterPro" id="IPR040754">
    <property type="entry name" value="PreAtp-grasp"/>
</dbReference>
<keyword evidence="1" id="KW-0547">Nucleotide-binding</keyword>
<dbReference type="EMBL" id="JBHSKF010000014">
    <property type="protein sequence ID" value="MFC5290120.1"/>
    <property type="molecule type" value="Genomic_DNA"/>
</dbReference>
<dbReference type="InterPro" id="IPR041356">
    <property type="entry name" value="PGM1_C"/>
</dbReference>
<keyword evidence="4" id="KW-1185">Reference proteome</keyword>
<evidence type="ECO:0000259" key="2">
    <source>
        <dbReference type="PROSITE" id="PS50975"/>
    </source>
</evidence>
<dbReference type="InterPro" id="IPR011761">
    <property type="entry name" value="ATP-grasp"/>
</dbReference>
<dbReference type="SUPFAM" id="SSF56059">
    <property type="entry name" value="Glutathione synthetase ATP-binding domain-like"/>
    <property type="match status" value="1"/>
</dbReference>
<dbReference type="Proteomes" id="UP001596157">
    <property type="component" value="Unassembled WGS sequence"/>
</dbReference>
<dbReference type="PROSITE" id="PS50975">
    <property type="entry name" value="ATP_GRASP"/>
    <property type="match status" value="1"/>
</dbReference>
<name>A0ABW0EX27_9PSEU</name>
<dbReference type="Pfam" id="PF18604">
    <property type="entry name" value="PreAtp-grasp"/>
    <property type="match status" value="1"/>
</dbReference>
<evidence type="ECO:0000313" key="4">
    <source>
        <dbReference type="Proteomes" id="UP001596157"/>
    </source>
</evidence>
<keyword evidence="1" id="KW-0067">ATP-binding</keyword>
<comment type="caution">
    <text evidence="3">The sequence shown here is derived from an EMBL/GenBank/DDBJ whole genome shotgun (WGS) entry which is preliminary data.</text>
</comment>
<dbReference type="RefSeq" id="WP_378249994.1">
    <property type="nucleotide sequence ID" value="NZ_JBHSKF010000014.1"/>
</dbReference>
<feature type="domain" description="ATP-grasp" evidence="2">
    <location>
        <begin position="155"/>
        <end position="374"/>
    </location>
</feature>
<proteinExistence type="predicted"/>
<keyword evidence="3" id="KW-0436">Ligase</keyword>
<evidence type="ECO:0000313" key="3">
    <source>
        <dbReference type="EMBL" id="MFC5290120.1"/>
    </source>
</evidence>
<dbReference type="GO" id="GO:0016874">
    <property type="term" value="F:ligase activity"/>
    <property type="evidence" value="ECO:0007669"/>
    <property type="project" value="UniProtKB-KW"/>
</dbReference>